<organism evidence="2 3">
    <name type="scientific">Melanomma pulvis-pyrius CBS 109.77</name>
    <dbReference type="NCBI Taxonomy" id="1314802"/>
    <lineage>
        <taxon>Eukaryota</taxon>
        <taxon>Fungi</taxon>
        <taxon>Dikarya</taxon>
        <taxon>Ascomycota</taxon>
        <taxon>Pezizomycotina</taxon>
        <taxon>Dothideomycetes</taxon>
        <taxon>Pleosporomycetidae</taxon>
        <taxon>Pleosporales</taxon>
        <taxon>Melanommataceae</taxon>
        <taxon>Melanomma</taxon>
    </lineage>
</organism>
<accession>A0A6A6XFH4</accession>
<feature type="compositionally biased region" description="Basic and acidic residues" evidence="1">
    <location>
        <begin position="328"/>
        <end position="338"/>
    </location>
</feature>
<keyword evidence="3" id="KW-1185">Reference proteome</keyword>
<feature type="compositionally biased region" description="Low complexity" evidence="1">
    <location>
        <begin position="389"/>
        <end position="404"/>
    </location>
</feature>
<evidence type="ECO:0000313" key="2">
    <source>
        <dbReference type="EMBL" id="KAF2795182.1"/>
    </source>
</evidence>
<evidence type="ECO:0000256" key="1">
    <source>
        <dbReference type="SAM" id="MobiDB-lite"/>
    </source>
</evidence>
<feature type="region of interest" description="Disordered" evidence="1">
    <location>
        <begin position="291"/>
        <end position="413"/>
    </location>
</feature>
<dbReference type="Proteomes" id="UP000799757">
    <property type="component" value="Unassembled WGS sequence"/>
</dbReference>
<gene>
    <name evidence="2" type="ORF">K505DRAFT_324269</name>
</gene>
<dbReference type="EMBL" id="MU001867">
    <property type="protein sequence ID" value="KAF2795182.1"/>
    <property type="molecule type" value="Genomic_DNA"/>
</dbReference>
<feature type="region of interest" description="Disordered" evidence="1">
    <location>
        <begin position="67"/>
        <end position="112"/>
    </location>
</feature>
<proteinExistence type="predicted"/>
<evidence type="ECO:0000313" key="3">
    <source>
        <dbReference type="Proteomes" id="UP000799757"/>
    </source>
</evidence>
<reference evidence="2" key="1">
    <citation type="journal article" date="2020" name="Stud. Mycol.">
        <title>101 Dothideomycetes genomes: a test case for predicting lifestyles and emergence of pathogens.</title>
        <authorList>
            <person name="Haridas S."/>
            <person name="Albert R."/>
            <person name="Binder M."/>
            <person name="Bloem J."/>
            <person name="Labutti K."/>
            <person name="Salamov A."/>
            <person name="Andreopoulos B."/>
            <person name="Baker S."/>
            <person name="Barry K."/>
            <person name="Bills G."/>
            <person name="Bluhm B."/>
            <person name="Cannon C."/>
            <person name="Castanera R."/>
            <person name="Culley D."/>
            <person name="Daum C."/>
            <person name="Ezra D."/>
            <person name="Gonzalez J."/>
            <person name="Henrissat B."/>
            <person name="Kuo A."/>
            <person name="Liang C."/>
            <person name="Lipzen A."/>
            <person name="Lutzoni F."/>
            <person name="Magnuson J."/>
            <person name="Mondo S."/>
            <person name="Nolan M."/>
            <person name="Ohm R."/>
            <person name="Pangilinan J."/>
            <person name="Park H.-J."/>
            <person name="Ramirez L."/>
            <person name="Alfaro M."/>
            <person name="Sun H."/>
            <person name="Tritt A."/>
            <person name="Yoshinaga Y."/>
            <person name="Zwiers L.-H."/>
            <person name="Turgeon B."/>
            <person name="Goodwin S."/>
            <person name="Spatafora J."/>
            <person name="Crous P."/>
            <person name="Grigoriev I."/>
        </authorList>
    </citation>
    <scope>NUCLEOTIDE SEQUENCE</scope>
    <source>
        <strain evidence="2">CBS 109.77</strain>
    </source>
</reference>
<dbReference type="OrthoDB" id="3933088at2759"/>
<sequence>MSDYGDDYSDYGEDFFYVEDEYMVADDLAEHAVNSPPPTAYGDEDALSDWDRFDYFNDLEYASDGYDDGKFSPHDTNTAKTGEKRKRVQGLEARGKKKQKVTEGLQVSRPSTVDSNLPPVVWRAQAGRDPMTKMWDGNTESYALLKDWRERHVHIPSWATASPHSDSHAATSSKGGIMKAAFVAKPLSPAPEFEGDEDDEDRDETGIDPAVLMAAMQNRLAAAGGPLAGMDPQQLLQFAMRMMTNKDAGAGDDIAGELADELLDRGDEEGVEGEEGDEEAPADLLSWLDKQRQSDQDGEAATPGSLEINLTTKRPPTPPSSEANHSIRATEEIVDRAKGKNGAASKQKNISLEVGEGASSRKRKADDDVVGVGNSTNASKRRAARSYDAPTAASQARAAPTPKATRSGRAKRS</sequence>
<protein>
    <submittedName>
        <fullName evidence="2">Uncharacterized protein</fullName>
    </submittedName>
</protein>
<feature type="compositionally biased region" description="Polar residues" evidence="1">
    <location>
        <begin position="308"/>
        <end position="324"/>
    </location>
</feature>
<name>A0A6A6XFH4_9PLEO</name>
<dbReference type="AlphaFoldDB" id="A0A6A6XFH4"/>